<evidence type="ECO:0000313" key="2">
    <source>
        <dbReference type="EMBL" id="OAZ76398.1"/>
    </source>
</evidence>
<evidence type="ECO:0000313" key="3">
    <source>
        <dbReference type="Proteomes" id="UP000093796"/>
    </source>
</evidence>
<dbReference type="AlphaFoldDB" id="A0A1A0DMB7"/>
<dbReference type="RefSeq" id="WP_064775815.1">
    <property type="nucleotide sequence ID" value="NZ_BSCN01000074.1"/>
</dbReference>
<protein>
    <recommendedName>
        <fullName evidence="1">Helix-turn-helix domain-containing protein</fullName>
    </recommendedName>
</protein>
<accession>A0A1A0DMB7</accession>
<dbReference type="Pfam" id="PF12728">
    <property type="entry name" value="HTH_17"/>
    <property type="match status" value="1"/>
</dbReference>
<sequence length="76" mass="8521">MGEITPRLLSAEEAARYVGLSRPAFQATIGKEIPPIKTGVRRLIWDRLALDRWIDARSGINHQEAPKEVNPLDALM</sequence>
<dbReference type="EMBL" id="LYUD01000016">
    <property type="protein sequence ID" value="OAZ76398.1"/>
    <property type="molecule type" value="Genomic_DNA"/>
</dbReference>
<dbReference type="OrthoDB" id="7220345at2"/>
<name>A0A1A0DMB7_ACEPA</name>
<dbReference type="InterPro" id="IPR041657">
    <property type="entry name" value="HTH_17"/>
</dbReference>
<organism evidence="2 3">
    <name type="scientific">Acetobacter pasteurianus</name>
    <name type="common">Acetobacter turbidans</name>
    <dbReference type="NCBI Taxonomy" id="438"/>
    <lineage>
        <taxon>Bacteria</taxon>
        <taxon>Pseudomonadati</taxon>
        <taxon>Pseudomonadota</taxon>
        <taxon>Alphaproteobacteria</taxon>
        <taxon>Acetobacterales</taxon>
        <taxon>Acetobacteraceae</taxon>
        <taxon>Acetobacter</taxon>
    </lineage>
</organism>
<feature type="domain" description="Helix-turn-helix" evidence="1">
    <location>
        <begin position="8"/>
        <end position="57"/>
    </location>
</feature>
<dbReference type="PATRIC" id="fig|438.15.peg.279"/>
<comment type="caution">
    <text evidence="2">The sequence shown here is derived from an EMBL/GenBank/DDBJ whole genome shotgun (WGS) entry which is preliminary data.</text>
</comment>
<gene>
    <name evidence="2" type="ORF">SRCM100623_00259</name>
</gene>
<dbReference type="Proteomes" id="UP000093796">
    <property type="component" value="Unassembled WGS sequence"/>
</dbReference>
<proteinExistence type="predicted"/>
<evidence type="ECO:0000259" key="1">
    <source>
        <dbReference type="Pfam" id="PF12728"/>
    </source>
</evidence>
<reference evidence="2 3" key="1">
    <citation type="submission" date="2016-05" db="EMBL/GenBank/DDBJ databases">
        <title>Genome sequencing of Acetobacter pasteurianus strain SRCM100623.</title>
        <authorList>
            <person name="Song Y.R."/>
        </authorList>
    </citation>
    <scope>NUCLEOTIDE SEQUENCE [LARGE SCALE GENOMIC DNA]</scope>
    <source>
        <strain evidence="2 3">SRCM100623</strain>
    </source>
</reference>